<dbReference type="PANTHER" id="PTHR18839:SF0">
    <property type="entry name" value="MITOTIC INTERACTOR AND SUBSTRATE OF PLK1 ISOFORM X1-RELATED"/>
    <property type="match status" value="1"/>
</dbReference>
<name>A0A9F5J4K4_PYTBI</name>
<evidence type="ECO:0000256" key="1">
    <source>
        <dbReference type="ARBA" id="ARBA00023054"/>
    </source>
</evidence>
<evidence type="ECO:0000313" key="4">
    <source>
        <dbReference type="Proteomes" id="UP000695026"/>
    </source>
</evidence>
<sequence>MNTEALFLSLLDTGVGHSNQESSAVDEFRQMVGSKDMAKDVSITTEPNNPLIPPLEDANSLIAKKNALEASSNPIQKDAPVKKASSSPVLLSQGINMAPVYQGQDDSQIKMPNISSEQQKEENTLRQLAQGETGSHLKCHDNILNVFPELKHSDGISIQEVQGVESRLYHCSDKAPIIPADDCIPLECVQEAKKNIFVPDGATSDIASEQQTSNDVSNQPDQKIQDDTVDHSIQSPDAYSGSAEKPELSSSPKQTPACEEKSEALGSPKSVNLLPLGTNSQNQTREGECFISNHSNFDLTAELQGIFHPTNIHEQIKPSCQEITEIGNEVRVPSGQNHQLLLASEDNQGHVNGQFLRKSLEDNSQTTEEQVTQDSSCSPNSSSLASADSQLDVDSCCQQRASGTGCDPLPQKLPAQSPVATNDSCGPAHQGLAPVCDRQDRERLAIHESRGAGNNNQSQGEVGAESVLESERQKEETRDSESGENTSQPEGAENLADPNKLDKAFPDSQSLPNTIHPTNSQEAMVLASAEDLLGARNGADSQGLANAAYPDIATEYSGSNPTPRERLRLDAADSTNTRNLVSPADPTPAAEEHSVTEGSDCPTDLMGNNTHQPENPSHTTETPIEREIRVHLEREELLRRERGLASSRGTQEYVEVCIKPILNQSMTSCIKPKEKERQWAGVQMQREIQRECRREEDLVQLGKVRGTYDRGTPQELQEKKMIFEQHSSPEIPDFRKMVYSSNNNSIMEGARGPSFAEVNRMPNVIVLDSGVPVQPQQHMPERASLGSPFFCLRAKSSQSLLEQEVQEVQERERELWRQRHALYGSALPCQPAEDSDQVEEVPYPPERPSCKKLDVTWPPPSTSENVQVERSPRLLRRQRNALIQRWESGAIGSEESQD</sequence>
<dbReference type="InterPro" id="IPR029304">
    <property type="entry name" value="AKAP2_C"/>
</dbReference>
<dbReference type="Pfam" id="PF15304">
    <property type="entry name" value="AKAP2_C"/>
    <property type="match status" value="1"/>
</dbReference>
<evidence type="ECO:0000256" key="2">
    <source>
        <dbReference type="SAM" id="MobiDB-lite"/>
    </source>
</evidence>
<dbReference type="InterPro" id="IPR042779">
    <property type="entry name" value="MISP/MISP3-like"/>
</dbReference>
<dbReference type="RefSeq" id="XP_025027138.1">
    <property type="nucleotide sequence ID" value="XM_025171370.1"/>
</dbReference>
<gene>
    <name evidence="5" type="primary">MISP3</name>
</gene>
<dbReference type="CTD" id="113230"/>
<feature type="region of interest" description="Disordered" evidence="2">
    <location>
        <begin position="362"/>
        <end position="386"/>
    </location>
</feature>
<accession>A0A9F5J4K4</accession>
<feature type="region of interest" description="Disordered" evidence="2">
    <location>
        <begin position="232"/>
        <end position="279"/>
    </location>
</feature>
<feature type="compositionally biased region" description="Polar residues" evidence="2">
    <location>
        <begin position="606"/>
        <end position="621"/>
    </location>
</feature>
<dbReference type="Proteomes" id="UP000695026">
    <property type="component" value="Unplaced"/>
</dbReference>
<keyword evidence="4" id="KW-1185">Reference proteome</keyword>
<feature type="region of interest" description="Disordered" evidence="2">
    <location>
        <begin position="207"/>
        <end position="226"/>
    </location>
</feature>
<feature type="compositionally biased region" description="Basic and acidic residues" evidence="2">
    <location>
        <begin position="469"/>
        <end position="481"/>
    </location>
</feature>
<evidence type="ECO:0000259" key="3">
    <source>
        <dbReference type="Pfam" id="PF15304"/>
    </source>
</evidence>
<reference evidence="5" key="1">
    <citation type="submission" date="2025-08" db="UniProtKB">
        <authorList>
            <consortium name="RefSeq"/>
        </authorList>
    </citation>
    <scope>IDENTIFICATION</scope>
    <source>
        <tissue evidence="5">Liver</tissue>
    </source>
</reference>
<feature type="compositionally biased region" description="Polar residues" evidence="2">
    <location>
        <begin position="207"/>
        <end position="222"/>
    </location>
</feature>
<feature type="domain" description="A-kinase anchor protein 2 C-terminal" evidence="3">
    <location>
        <begin position="776"/>
        <end position="889"/>
    </location>
</feature>
<feature type="region of interest" description="Disordered" evidence="2">
    <location>
        <begin position="448"/>
        <end position="516"/>
    </location>
</feature>
<feature type="region of interest" description="Disordered" evidence="2">
    <location>
        <begin position="399"/>
        <end position="426"/>
    </location>
</feature>
<dbReference type="PANTHER" id="PTHR18839">
    <property type="entry name" value="MITOTIC INTERACTOR AND SUBSTRATE OF PLK1 MISP FAMILY MEMBER"/>
    <property type="match status" value="1"/>
</dbReference>
<feature type="compositionally biased region" description="Low complexity" evidence="2">
    <location>
        <begin position="373"/>
        <end position="386"/>
    </location>
</feature>
<keyword evidence="1" id="KW-0175">Coiled coil</keyword>
<feature type="region of interest" description="Disordered" evidence="2">
    <location>
        <begin position="828"/>
        <end position="872"/>
    </location>
</feature>
<feature type="compositionally biased region" description="Polar residues" evidence="2">
    <location>
        <begin position="362"/>
        <end position="372"/>
    </location>
</feature>
<feature type="region of interest" description="Disordered" evidence="2">
    <location>
        <begin position="571"/>
        <end position="621"/>
    </location>
</feature>
<dbReference type="AlphaFoldDB" id="A0A9F5J4K4"/>
<protein>
    <submittedName>
        <fullName evidence="5">Uncharacterized protein MISP3 isoform X2</fullName>
    </submittedName>
</protein>
<organism evidence="4 5">
    <name type="scientific">Python bivittatus</name>
    <name type="common">Burmese python</name>
    <name type="synonym">Python molurus bivittatus</name>
    <dbReference type="NCBI Taxonomy" id="176946"/>
    <lineage>
        <taxon>Eukaryota</taxon>
        <taxon>Metazoa</taxon>
        <taxon>Chordata</taxon>
        <taxon>Craniata</taxon>
        <taxon>Vertebrata</taxon>
        <taxon>Euteleostomi</taxon>
        <taxon>Lepidosauria</taxon>
        <taxon>Squamata</taxon>
        <taxon>Bifurcata</taxon>
        <taxon>Unidentata</taxon>
        <taxon>Episquamata</taxon>
        <taxon>Toxicofera</taxon>
        <taxon>Serpentes</taxon>
        <taxon>Henophidia</taxon>
        <taxon>Pythonidae</taxon>
        <taxon>Python</taxon>
    </lineage>
</organism>
<dbReference type="GeneID" id="103051667"/>
<proteinExistence type="predicted"/>
<feature type="compositionally biased region" description="Polar residues" evidence="2">
    <location>
        <begin position="507"/>
        <end position="516"/>
    </location>
</feature>
<evidence type="ECO:0000313" key="5">
    <source>
        <dbReference type="RefSeq" id="XP_025027138.1"/>
    </source>
</evidence>